<evidence type="ECO:0000256" key="1">
    <source>
        <dbReference type="RuleBase" id="RU365079"/>
    </source>
</evidence>
<dbReference type="InterPro" id="IPR023214">
    <property type="entry name" value="HAD_sf"/>
</dbReference>
<evidence type="ECO:0000259" key="2">
    <source>
        <dbReference type="PROSITE" id="PS50969"/>
    </source>
</evidence>
<dbReference type="Pfam" id="PF03031">
    <property type="entry name" value="NIF"/>
    <property type="match status" value="1"/>
</dbReference>
<evidence type="ECO:0000313" key="4">
    <source>
        <dbReference type="Proteomes" id="UP001295684"/>
    </source>
</evidence>
<keyword evidence="1" id="KW-0653">Protein transport</keyword>
<comment type="subunit">
    <text evidence="1">Component of the TIM23 complex.</text>
</comment>
<protein>
    <recommendedName>
        <fullName evidence="1">Mitochondrial import inner membrane translocase subunit TIM50</fullName>
    </recommendedName>
</protein>
<gene>
    <name evidence="3" type="ORF">ECRASSUSDP1_LOCUS14777</name>
</gene>
<dbReference type="PANTHER" id="PTHR12210">
    <property type="entry name" value="DULLARD PROTEIN PHOSPHATASE"/>
    <property type="match status" value="1"/>
</dbReference>
<dbReference type="SMART" id="SM00577">
    <property type="entry name" value="CPDc"/>
    <property type="match status" value="1"/>
</dbReference>
<feature type="domain" description="FCP1 homology" evidence="2">
    <location>
        <begin position="167"/>
        <end position="334"/>
    </location>
</feature>
<dbReference type="CDD" id="cd07521">
    <property type="entry name" value="HAD_FCP1-like"/>
    <property type="match status" value="1"/>
</dbReference>
<dbReference type="GO" id="GO:0015031">
    <property type="term" value="P:protein transport"/>
    <property type="evidence" value="ECO:0007669"/>
    <property type="project" value="UniProtKB-KW"/>
</dbReference>
<sequence length="360" mass="41615">MEGFSKYQSITDDSSKPRNNFSQRALRFRVSENKIKGTMSCIRFPSSLIGSALDLKHRTMDNIDKEMGKVHKGDLDNIEKILETPEEDEKTENNGEKGTSKVKKFLLADDDEESYGSCSDGYDEEMDEKKDAMELVDDDLKNLLLSFDSLERPTLEKIQELKVEFGTMERQKTLILDMDETLIHAKPKIKENEDFEPDFEIVLKDDEYGSELAFMVKMRPGLVECLEKLSELYEVAVFTAAERTYATKIIKHFDPDGQYIKHILSRESCVHVDNFYVKDLRIISDRKLEEMVIVDNSIVAFAFNLDNGVPINDFRGDVPLDEELIYMTSYLMDIYHSDDLREANISNFRLSEIQQNARKQ</sequence>
<dbReference type="SUPFAM" id="SSF56784">
    <property type="entry name" value="HAD-like"/>
    <property type="match status" value="1"/>
</dbReference>
<accession>A0AAD2CWN4</accession>
<keyword evidence="1" id="KW-0811">Translocation</keyword>
<comment type="subcellular location">
    <subcellularLocation>
        <location evidence="1">Mitochondrion inner membrane</location>
        <topology evidence="1">Single-pass membrane protein</topology>
    </subcellularLocation>
</comment>
<dbReference type="InterPro" id="IPR050365">
    <property type="entry name" value="TIM50"/>
</dbReference>
<reference evidence="3" key="1">
    <citation type="submission" date="2023-07" db="EMBL/GenBank/DDBJ databases">
        <authorList>
            <consortium name="AG Swart"/>
            <person name="Singh M."/>
            <person name="Singh A."/>
            <person name="Seah K."/>
            <person name="Emmerich C."/>
        </authorList>
    </citation>
    <scope>NUCLEOTIDE SEQUENCE</scope>
    <source>
        <strain evidence="3">DP1</strain>
    </source>
</reference>
<keyword evidence="1" id="KW-0496">Mitochondrion</keyword>
<dbReference type="Proteomes" id="UP001295684">
    <property type="component" value="Unassembled WGS sequence"/>
</dbReference>
<dbReference type="Gene3D" id="3.40.50.1000">
    <property type="entry name" value="HAD superfamily/HAD-like"/>
    <property type="match status" value="1"/>
</dbReference>
<dbReference type="EMBL" id="CAMPGE010014781">
    <property type="protein sequence ID" value="CAI2373431.1"/>
    <property type="molecule type" value="Genomic_DNA"/>
</dbReference>
<keyword evidence="1" id="KW-0813">Transport</keyword>
<comment type="caution">
    <text evidence="3">The sequence shown here is derived from an EMBL/GenBank/DDBJ whole genome shotgun (WGS) entry which is preliminary data.</text>
</comment>
<organism evidence="3 4">
    <name type="scientific">Euplotes crassus</name>
    <dbReference type="NCBI Taxonomy" id="5936"/>
    <lineage>
        <taxon>Eukaryota</taxon>
        <taxon>Sar</taxon>
        <taxon>Alveolata</taxon>
        <taxon>Ciliophora</taxon>
        <taxon>Intramacronucleata</taxon>
        <taxon>Spirotrichea</taxon>
        <taxon>Hypotrichia</taxon>
        <taxon>Euplotida</taxon>
        <taxon>Euplotidae</taxon>
        <taxon>Moneuplotes</taxon>
    </lineage>
</organism>
<name>A0AAD2CWN4_EUPCR</name>
<dbReference type="AlphaFoldDB" id="A0AAD2CWN4"/>
<comment type="function">
    <text evidence="1">Essential component of the TIM23 complex, a complex that mediates the translocation of transit peptide-containing proteins across the mitochondrial inner membrane.</text>
</comment>
<dbReference type="InterPro" id="IPR036412">
    <property type="entry name" value="HAD-like_sf"/>
</dbReference>
<comment type="similarity">
    <text evidence="1">Belongs to the TIM50 family.</text>
</comment>
<dbReference type="InterPro" id="IPR004274">
    <property type="entry name" value="FCP1_dom"/>
</dbReference>
<proteinExistence type="inferred from homology"/>
<dbReference type="GO" id="GO:0005744">
    <property type="term" value="C:TIM23 mitochondrial import inner membrane translocase complex"/>
    <property type="evidence" value="ECO:0007669"/>
    <property type="project" value="UniProtKB-UniRule"/>
</dbReference>
<keyword evidence="1" id="KW-0809">Transit peptide</keyword>
<keyword evidence="4" id="KW-1185">Reference proteome</keyword>
<dbReference type="PROSITE" id="PS50969">
    <property type="entry name" value="FCP1"/>
    <property type="match status" value="1"/>
</dbReference>
<evidence type="ECO:0000313" key="3">
    <source>
        <dbReference type="EMBL" id="CAI2373431.1"/>
    </source>
</evidence>